<evidence type="ECO:0000256" key="1">
    <source>
        <dbReference type="SAM" id="Phobius"/>
    </source>
</evidence>
<dbReference type="InterPro" id="IPR006860">
    <property type="entry name" value="FecR"/>
</dbReference>
<evidence type="ECO:0000259" key="2">
    <source>
        <dbReference type="Pfam" id="PF04773"/>
    </source>
</evidence>
<dbReference type="Gene3D" id="3.55.50.30">
    <property type="match status" value="1"/>
</dbReference>
<keyword evidence="1" id="KW-0812">Transmembrane</keyword>
<name>A0ABP8M818_9BACT</name>
<accession>A0ABP8M818</accession>
<proteinExistence type="predicted"/>
<dbReference type="PIRSF" id="PIRSF018266">
    <property type="entry name" value="FecR"/>
    <property type="match status" value="1"/>
</dbReference>
<keyword evidence="1" id="KW-1133">Transmembrane helix</keyword>
<evidence type="ECO:0000313" key="3">
    <source>
        <dbReference type="EMBL" id="GAA4446104.1"/>
    </source>
</evidence>
<comment type="caution">
    <text evidence="3">The sequence shown here is derived from an EMBL/GenBank/DDBJ whole genome shotgun (WGS) entry which is preliminary data.</text>
</comment>
<dbReference type="EMBL" id="BAABEY010000036">
    <property type="protein sequence ID" value="GAA4446104.1"/>
    <property type="molecule type" value="Genomic_DNA"/>
</dbReference>
<dbReference type="PANTHER" id="PTHR30273">
    <property type="entry name" value="PERIPLASMIC SIGNAL SENSOR AND SIGMA FACTOR ACTIVATOR FECR-RELATED"/>
    <property type="match status" value="1"/>
</dbReference>
<keyword evidence="1" id="KW-0472">Membrane</keyword>
<protein>
    <submittedName>
        <fullName evidence="3">FecR domain-containing protein</fullName>
    </submittedName>
</protein>
<feature type="domain" description="FecR protein" evidence="2">
    <location>
        <begin position="104"/>
        <end position="197"/>
    </location>
</feature>
<evidence type="ECO:0000313" key="4">
    <source>
        <dbReference type="Proteomes" id="UP001501508"/>
    </source>
</evidence>
<organism evidence="3 4">
    <name type="scientific">Ravibacter arvi</name>
    <dbReference type="NCBI Taxonomy" id="2051041"/>
    <lineage>
        <taxon>Bacteria</taxon>
        <taxon>Pseudomonadati</taxon>
        <taxon>Bacteroidota</taxon>
        <taxon>Cytophagia</taxon>
        <taxon>Cytophagales</taxon>
        <taxon>Spirosomataceae</taxon>
        <taxon>Ravibacter</taxon>
    </lineage>
</organism>
<dbReference type="RefSeq" id="WP_345032254.1">
    <property type="nucleotide sequence ID" value="NZ_BAABEY010000036.1"/>
</dbReference>
<dbReference type="Pfam" id="PF04773">
    <property type="entry name" value="FecR"/>
    <property type="match status" value="1"/>
</dbReference>
<dbReference type="Proteomes" id="UP001501508">
    <property type="component" value="Unassembled WGS sequence"/>
</dbReference>
<dbReference type="InterPro" id="IPR012373">
    <property type="entry name" value="Ferrdict_sens_TM"/>
</dbReference>
<dbReference type="Gene3D" id="2.60.120.1440">
    <property type="match status" value="1"/>
</dbReference>
<reference evidence="4" key="1">
    <citation type="journal article" date="2019" name="Int. J. Syst. Evol. Microbiol.">
        <title>The Global Catalogue of Microorganisms (GCM) 10K type strain sequencing project: providing services to taxonomists for standard genome sequencing and annotation.</title>
        <authorList>
            <consortium name="The Broad Institute Genomics Platform"/>
            <consortium name="The Broad Institute Genome Sequencing Center for Infectious Disease"/>
            <person name="Wu L."/>
            <person name="Ma J."/>
        </authorList>
    </citation>
    <scope>NUCLEOTIDE SEQUENCE [LARGE SCALE GENOMIC DNA]</scope>
    <source>
        <strain evidence="4">JCM 31920</strain>
    </source>
</reference>
<gene>
    <name evidence="3" type="ORF">GCM10023091_38660</name>
</gene>
<feature type="transmembrane region" description="Helical" evidence="1">
    <location>
        <begin position="72"/>
        <end position="93"/>
    </location>
</feature>
<sequence length="312" mass="35788">MNNNDRITRLLEKYRNNTLSPEEYAEFLGLMGDPDTFDLIDRVSKEDWKESRRILRDIRADERQPVRRRIAIARLFWGAAASAAIFVTTLLVWPENRAPELLSYQTGFGETRTVVLPDSSKVLLNANSRLVWNTDWLKKKKRELTLEGEGYFDVRKVSGIEFVVRSNHMKISVLGTTFNFRSRKGSAHLFLESGKVNLEIPQLQQQPVALTPGNAALYDSGKKDLRIEAASSLHRSASWVEGMLEFENTPLGDILDRMEELYGKKFKAGDPSVLEKRLDLSLPYSDWDLIRKVLELSLQVKLVEKQDTIFVK</sequence>
<dbReference type="PANTHER" id="PTHR30273:SF2">
    <property type="entry name" value="PROTEIN FECR"/>
    <property type="match status" value="1"/>
</dbReference>
<keyword evidence="4" id="KW-1185">Reference proteome</keyword>